<dbReference type="Pfam" id="PF22582">
    <property type="entry name" value="Amylosucrase_C-like"/>
    <property type="match status" value="1"/>
</dbReference>
<accession>A0ABU5G5F6</accession>
<dbReference type="EMBL" id="JAWNGA010000003">
    <property type="protein sequence ID" value="MDY5132604.1"/>
    <property type="molecule type" value="Genomic_DNA"/>
</dbReference>
<dbReference type="Gene3D" id="1.10.1740.10">
    <property type="match status" value="1"/>
</dbReference>
<dbReference type="SUPFAM" id="SSF51445">
    <property type="entry name" value="(Trans)glycosidases"/>
    <property type="match status" value="1"/>
</dbReference>
<dbReference type="PANTHER" id="PTHR10357:SF213">
    <property type="entry name" value="ALPHA AMYLASE CATALYTIC REGION"/>
    <property type="match status" value="1"/>
</dbReference>
<dbReference type="PANTHER" id="PTHR10357">
    <property type="entry name" value="ALPHA-AMYLASE FAMILY MEMBER"/>
    <property type="match status" value="1"/>
</dbReference>
<comment type="caution">
    <text evidence="2">The sequence shown here is derived from an EMBL/GenBank/DDBJ whole genome shotgun (WGS) entry which is preliminary data.</text>
</comment>
<dbReference type="Gene3D" id="2.60.40.1180">
    <property type="entry name" value="Golgi alpha-mannosidase II"/>
    <property type="match status" value="1"/>
</dbReference>
<dbReference type="Proteomes" id="UP001275049">
    <property type="component" value="Unassembled WGS sequence"/>
</dbReference>
<keyword evidence="3" id="KW-1185">Reference proteome</keyword>
<organism evidence="2 3">
    <name type="scientific">Actinotignum urinale</name>
    <dbReference type="NCBI Taxonomy" id="190146"/>
    <lineage>
        <taxon>Bacteria</taxon>
        <taxon>Bacillati</taxon>
        <taxon>Actinomycetota</taxon>
        <taxon>Actinomycetes</taxon>
        <taxon>Actinomycetales</taxon>
        <taxon>Actinomycetaceae</taxon>
        <taxon>Actinotignum</taxon>
    </lineage>
</organism>
<dbReference type="CDD" id="cd11324">
    <property type="entry name" value="AmyAc_Amylosucrase"/>
    <property type="match status" value="1"/>
</dbReference>
<dbReference type="InterPro" id="IPR006047">
    <property type="entry name" value="GH13_cat_dom"/>
</dbReference>
<dbReference type="RefSeq" id="WP_320754997.1">
    <property type="nucleotide sequence ID" value="NZ_JAWNGA010000003.1"/>
</dbReference>
<reference evidence="2 3" key="1">
    <citation type="submission" date="2023-10" db="EMBL/GenBank/DDBJ databases">
        <title>Whole Genome based description of the genera Actinobaculum and Actinotignum reveals a complex phylogenetic relationship within the species included in the genus Actinotignum.</title>
        <authorList>
            <person name="Jensen C.S."/>
            <person name="Dargis R."/>
            <person name="Kemp M."/>
            <person name="Christensen J.J."/>
        </authorList>
    </citation>
    <scope>NUCLEOTIDE SEQUENCE [LARGE SCALE GENOMIC DNA]</scope>
    <source>
        <strain evidence="2 3">SLA_B974</strain>
    </source>
</reference>
<dbReference type="Gene3D" id="3.20.20.80">
    <property type="entry name" value="Glycosidases"/>
    <property type="match status" value="1"/>
</dbReference>
<evidence type="ECO:0000259" key="1">
    <source>
        <dbReference type="SMART" id="SM00642"/>
    </source>
</evidence>
<evidence type="ECO:0000313" key="3">
    <source>
        <dbReference type="Proteomes" id="UP001275049"/>
    </source>
</evidence>
<dbReference type="InterPro" id="IPR017853">
    <property type="entry name" value="GH"/>
</dbReference>
<evidence type="ECO:0000313" key="2">
    <source>
        <dbReference type="EMBL" id="MDY5132604.1"/>
    </source>
</evidence>
<dbReference type="SMART" id="SM00642">
    <property type="entry name" value="Aamy"/>
    <property type="match status" value="1"/>
</dbReference>
<feature type="domain" description="Glycosyl hydrolase family 13 catalytic" evidence="1">
    <location>
        <begin position="86"/>
        <end position="549"/>
    </location>
</feature>
<dbReference type="Gene3D" id="3.90.400.10">
    <property type="entry name" value="Oligo-1,6-glucosidase, Domain 2"/>
    <property type="match status" value="1"/>
</dbReference>
<dbReference type="InterPro" id="IPR055218">
    <property type="entry name" value="Amylosucrase_C"/>
</dbReference>
<protein>
    <submittedName>
        <fullName evidence="2">Alpha-amylase family protein</fullName>
    </submittedName>
</protein>
<proteinExistence type="predicted"/>
<gene>
    <name evidence="2" type="ORF">R6G86_02440</name>
</gene>
<name>A0ABU5G5F6_9ACTO</name>
<dbReference type="InterPro" id="IPR045857">
    <property type="entry name" value="O16G_dom_2"/>
</dbReference>
<dbReference type="InterPro" id="IPR044077">
    <property type="entry name" value="Amylosucrase"/>
</dbReference>
<dbReference type="InterPro" id="IPR013780">
    <property type="entry name" value="Glyco_hydro_b"/>
</dbReference>
<dbReference type="Pfam" id="PF00128">
    <property type="entry name" value="Alpha-amylase"/>
    <property type="match status" value="1"/>
</dbReference>
<sequence>MSAEHPYSEISISDAQSFELRVERYGKELREGLSAVYGERAQDTWDQLLDTMRDYSRRRKPSLKIRDEERLLSPDWLLSSQTIGYVAYADRFAGNLQGVNEHVDYLEELGVTYLHLMPLLAPRPGANDGGYAVMDYESVRPDLGTMDDVENLADTLHSKGMNLVLDLVLNHVAREHEWAVRARQGEEKYRDYFYMYSDRTIPDQFEVTLPEVFPDFAPGNFTWDEDAKAWVWTTFNSYQWDVNWSNPDVFLEYCKIIFNLVNKGVDVIRLDAIAFIWKQTGTTSQCLPQVHWITQALRAALRIVAPSAAFKAEAIVSPELIMPFLGTGKHWGKVSDMAYHNSLMVQLWSTLASRDTRLMKHALNAFARKPSSTVWGTYARCHDDIGWAISDKDAGEMGLNGYLHRSFLSDFYSGIFPESFARGLVFQYNPVTNDRRISGSMASLAGLEIALENGEDPYLAVSRIVMLNAAILGFGGVPLLYMGDELGLLNDYGYVDNPEHAEDNRWVHRPKMPWDIVEEAKNNPQSIPGQIYHAILHLIKVRKSMVHLHAAIETEMIESPDSRLALWLRAHPEGNMLQVYNFSEHVVEMPTSALRPYVGWKPKEVIGGYTYDLGVDFLNIQPYQSLWFIAE</sequence>